<reference evidence="1 2" key="1">
    <citation type="submission" date="2016-10" db="EMBL/GenBank/DDBJ databases">
        <authorList>
            <person name="de Groot N.N."/>
        </authorList>
    </citation>
    <scope>NUCLEOTIDE SEQUENCE [LARGE SCALE GENOMIC DNA]</scope>
    <source>
        <strain evidence="1 2">Nl18</strain>
    </source>
</reference>
<proteinExistence type="predicted"/>
<gene>
    <name evidence="1" type="ORF">SAMN05216404_11845</name>
</gene>
<evidence type="ECO:0000313" key="2">
    <source>
        <dbReference type="Proteomes" id="UP000183898"/>
    </source>
</evidence>
<evidence type="ECO:0000313" key="1">
    <source>
        <dbReference type="EMBL" id="SEO35465.1"/>
    </source>
</evidence>
<organism evidence="1 2">
    <name type="scientific">Nitrosospira multiformis</name>
    <dbReference type="NCBI Taxonomy" id="1231"/>
    <lineage>
        <taxon>Bacteria</taxon>
        <taxon>Pseudomonadati</taxon>
        <taxon>Pseudomonadota</taxon>
        <taxon>Betaproteobacteria</taxon>
        <taxon>Nitrosomonadales</taxon>
        <taxon>Nitrosomonadaceae</taxon>
        <taxon>Nitrosospira</taxon>
    </lineage>
</organism>
<dbReference type="AlphaFoldDB" id="A0A1H8P0U6"/>
<name>A0A1H8P0U6_9PROT</name>
<dbReference type="Proteomes" id="UP000183898">
    <property type="component" value="Unassembled WGS sequence"/>
</dbReference>
<protein>
    <submittedName>
        <fullName evidence="1">Uncharacterized protein</fullName>
    </submittedName>
</protein>
<dbReference type="EMBL" id="FOCT01000018">
    <property type="protein sequence ID" value="SEO35465.1"/>
    <property type="molecule type" value="Genomic_DNA"/>
</dbReference>
<accession>A0A1H8P0U6</accession>
<sequence>MSRVFPDWEALSSPEGALPLDRTVPQGRTPHLCQDIKFVADVFGRLNLTVSKGNPFDTVKLGTAVGLAYRYLEV</sequence>